<sequence length="114" mass="11945">MVRSTWPPPATSESVPLRDVRGVMLTHVVPDPQNYVPGSLGRELTLTLGWGAVKRVDLFPGGCADPGCDADHGFDGTITSDDIALRVSADADGEVALTTALTFARALSAALGRR</sequence>
<evidence type="ECO:0000313" key="2">
    <source>
        <dbReference type="Proteomes" id="UP000013167"/>
    </source>
</evidence>
<protein>
    <recommendedName>
        <fullName evidence="3">Phosphodiesterase</fullName>
    </recommendedName>
</protein>
<dbReference type="EMBL" id="CAIZ01000173">
    <property type="protein sequence ID" value="CCH71543.1"/>
    <property type="molecule type" value="Genomic_DNA"/>
</dbReference>
<proteinExistence type="predicted"/>
<reference evidence="1 2" key="1">
    <citation type="journal article" date="2013" name="ISME J.">
        <title>A metabolic model for members of the genus Tetrasphaera involved in enhanced biological phosphorus removal.</title>
        <authorList>
            <person name="Kristiansen R."/>
            <person name="Nguyen H.T.T."/>
            <person name="Saunders A.M."/>
            <person name="Nielsen J.L."/>
            <person name="Wimmer R."/>
            <person name="Le V.Q."/>
            <person name="McIlroy S.J."/>
            <person name="Petrovski S."/>
            <person name="Seviour R.J."/>
            <person name="Calteau A."/>
            <person name="Nielsen K.L."/>
            <person name="Nielsen P.H."/>
        </authorList>
    </citation>
    <scope>NUCLEOTIDE SEQUENCE [LARGE SCALE GENOMIC DNA]</scope>
    <source>
        <strain evidence="1 2">Lp2</strain>
    </source>
</reference>
<evidence type="ECO:0000313" key="1">
    <source>
        <dbReference type="EMBL" id="CCH71543.1"/>
    </source>
</evidence>
<comment type="caution">
    <text evidence="1">The sequence shown here is derived from an EMBL/GenBank/DDBJ whole genome shotgun (WGS) entry which is preliminary data.</text>
</comment>
<dbReference type="STRING" id="1193181.BN10_990018"/>
<name>N0E3K1_9MICO</name>
<evidence type="ECO:0008006" key="3">
    <source>
        <dbReference type="Google" id="ProtNLM"/>
    </source>
</evidence>
<dbReference type="eggNOG" id="ENOG502ZVAX">
    <property type="taxonomic scope" value="Bacteria"/>
</dbReference>
<keyword evidence="2" id="KW-1185">Reference proteome</keyword>
<dbReference type="Proteomes" id="UP000013167">
    <property type="component" value="Unassembled WGS sequence"/>
</dbReference>
<organism evidence="1 2">
    <name type="scientific">Phycicoccus elongatus Lp2</name>
    <dbReference type="NCBI Taxonomy" id="1193181"/>
    <lineage>
        <taxon>Bacteria</taxon>
        <taxon>Bacillati</taxon>
        <taxon>Actinomycetota</taxon>
        <taxon>Actinomycetes</taxon>
        <taxon>Micrococcales</taxon>
        <taxon>Intrasporangiaceae</taxon>
        <taxon>Phycicoccus</taxon>
    </lineage>
</organism>
<accession>N0E3K1</accession>
<dbReference type="AlphaFoldDB" id="N0E3K1"/>
<dbReference type="InterPro" id="IPR046040">
    <property type="entry name" value="DUF5998"/>
</dbReference>
<dbReference type="Pfam" id="PF19461">
    <property type="entry name" value="DUF5998"/>
    <property type="match status" value="1"/>
</dbReference>
<dbReference type="HOGENOM" id="CLU_2119955_0_0_11"/>
<gene>
    <name evidence="1" type="ORF">BN10_990018</name>
</gene>